<gene>
    <name evidence="2" type="ORF">JIN87_07150</name>
</gene>
<dbReference type="Proteomes" id="UP000617628">
    <property type="component" value="Unassembled WGS sequence"/>
</dbReference>
<sequence>MHPPQKKAPLVSVMTLAYNHEETIERTIVSVLDQQTNYPYELVIGEDCSTDKTKEIVRSYQELHPDTIRVVQSDKNVGAKKNSARTLAALRGKYLALCEGDDFWHDPRKLQKQTEFLEANPEYVLTCSDYNEYYIHSKKTVKSYLKNRLNSSIKEDQSISEILSGQNQILTCTTLSRLDLVRQIRSEDPFLHTSGHFKMGDTQLWAELSLKGKIHFSKESLATRTMNHESATRSKDERKVLQFWISNLEMVQYLSEKYNILKDRRELLSYSKAHKELKLAILEDDYVRGLEIAHKLENKRHSDRILIAAMHRPLIRKLTKLILRLKHYYRSRS</sequence>
<protein>
    <submittedName>
        <fullName evidence="2">Glycosyltransferase</fullName>
    </submittedName>
</protein>
<dbReference type="InterPro" id="IPR029044">
    <property type="entry name" value="Nucleotide-diphossugar_trans"/>
</dbReference>
<comment type="caution">
    <text evidence="2">The sequence shown here is derived from an EMBL/GenBank/DDBJ whole genome shotgun (WGS) entry which is preliminary data.</text>
</comment>
<organism evidence="2 3">
    <name type="scientific">Pelagicoccus mobilis</name>
    <dbReference type="NCBI Taxonomy" id="415221"/>
    <lineage>
        <taxon>Bacteria</taxon>
        <taxon>Pseudomonadati</taxon>
        <taxon>Verrucomicrobiota</taxon>
        <taxon>Opitutia</taxon>
        <taxon>Puniceicoccales</taxon>
        <taxon>Pelagicoccaceae</taxon>
        <taxon>Pelagicoccus</taxon>
    </lineage>
</organism>
<proteinExistence type="predicted"/>
<dbReference type="AlphaFoldDB" id="A0A934VQJ2"/>
<reference evidence="2" key="1">
    <citation type="submission" date="2021-01" db="EMBL/GenBank/DDBJ databases">
        <title>Modified the classification status of verrucomicrobia.</title>
        <authorList>
            <person name="Feng X."/>
        </authorList>
    </citation>
    <scope>NUCLEOTIDE SEQUENCE</scope>
    <source>
        <strain evidence="2">KCTC 13126</strain>
    </source>
</reference>
<dbReference type="InterPro" id="IPR001173">
    <property type="entry name" value="Glyco_trans_2-like"/>
</dbReference>
<evidence type="ECO:0000313" key="2">
    <source>
        <dbReference type="EMBL" id="MBK1876638.1"/>
    </source>
</evidence>
<keyword evidence="3" id="KW-1185">Reference proteome</keyword>
<dbReference type="PANTHER" id="PTHR43685">
    <property type="entry name" value="GLYCOSYLTRANSFERASE"/>
    <property type="match status" value="1"/>
</dbReference>
<dbReference type="Gene3D" id="3.90.550.10">
    <property type="entry name" value="Spore Coat Polysaccharide Biosynthesis Protein SpsA, Chain A"/>
    <property type="match status" value="1"/>
</dbReference>
<evidence type="ECO:0000259" key="1">
    <source>
        <dbReference type="Pfam" id="PF00535"/>
    </source>
</evidence>
<dbReference type="SUPFAM" id="SSF53448">
    <property type="entry name" value="Nucleotide-diphospho-sugar transferases"/>
    <property type="match status" value="1"/>
</dbReference>
<dbReference type="RefSeq" id="WP_200354854.1">
    <property type="nucleotide sequence ID" value="NZ_JAENIL010000010.1"/>
</dbReference>
<feature type="domain" description="Glycosyltransferase 2-like" evidence="1">
    <location>
        <begin position="12"/>
        <end position="142"/>
    </location>
</feature>
<dbReference type="PANTHER" id="PTHR43685:SF2">
    <property type="entry name" value="GLYCOSYLTRANSFERASE 2-LIKE DOMAIN-CONTAINING PROTEIN"/>
    <property type="match status" value="1"/>
</dbReference>
<dbReference type="Pfam" id="PF00535">
    <property type="entry name" value="Glycos_transf_2"/>
    <property type="match status" value="1"/>
</dbReference>
<dbReference type="InterPro" id="IPR050834">
    <property type="entry name" value="Glycosyltransf_2"/>
</dbReference>
<name>A0A934VQJ2_9BACT</name>
<accession>A0A934VQJ2</accession>
<dbReference type="EMBL" id="JAENIL010000010">
    <property type="protein sequence ID" value="MBK1876638.1"/>
    <property type="molecule type" value="Genomic_DNA"/>
</dbReference>
<evidence type="ECO:0000313" key="3">
    <source>
        <dbReference type="Proteomes" id="UP000617628"/>
    </source>
</evidence>